<comment type="function">
    <text evidence="1">Catalyzes the reversible adenylation of nicotinate mononucleotide (NaMN) to nicotinic acid adenine dinucleotide (NaAD).</text>
</comment>
<proteinExistence type="inferred from homology"/>
<evidence type="ECO:0000313" key="16">
    <source>
        <dbReference type="EMBL" id="AFM13368.1"/>
    </source>
</evidence>
<evidence type="ECO:0000256" key="14">
    <source>
        <dbReference type="ARBA" id="ARBA00048721"/>
    </source>
</evidence>
<feature type="domain" description="Cytidyltransferase-like" evidence="15">
    <location>
        <begin position="4"/>
        <end position="162"/>
    </location>
</feature>
<dbReference type="InterPro" id="IPR014729">
    <property type="entry name" value="Rossmann-like_a/b/a_fold"/>
</dbReference>
<dbReference type="CDD" id="cd02165">
    <property type="entry name" value="NMNAT"/>
    <property type="match status" value="1"/>
</dbReference>
<comment type="pathway">
    <text evidence="2">Cofactor biosynthesis; NAD(+) biosynthesis; deamido-NAD(+) from nicotinate D-ribonucleotide: step 1/1.</text>
</comment>
<dbReference type="RefSeq" id="WP_014803870.1">
    <property type="nucleotide sequence ID" value="NC_018020.1"/>
</dbReference>
<sequence>MTYFFGGTFDPPHAGHRAIVSHLLAASPKAKVIVMPAPMAPLRGAEKAFTYRQRFHLLRVMFADAIVSGLVTLSVLERRLPPPHYTINTLEALGKYCDEKPVLVIGGDQAEKLPRWHRYTDIALAYRFVIFSRQGSAISNLPNLRYEQITDFSCDESSTAVRDQLMALGPEARFAAALAIAEAVR</sequence>
<evidence type="ECO:0000256" key="9">
    <source>
        <dbReference type="ARBA" id="ARBA00022840"/>
    </source>
</evidence>
<evidence type="ECO:0000256" key="4">
    <source>
        <dbReference type="ARBA" id="ARBA00012389"/>
    </source>
</evidence>
<keyword evidence="17" id="KW-1185">Reference proteome</keyword>
<name>I4B7W1_TURPD</name>
<gene>
    <name evidence="16" type="ordered locus">Turpa_2729</name>
</gene>
<evidence type="ECO:0000256" key="5">
    <source>
        <dbReference type="ARBA" id="ARBA00022642"/>
    </source>
</evidence>
<keyword evidence="9" id="KW-0067">ATP-binding</keyword>
<keyword evidence="7 16" id="KW-0548">Nucleotidyltransferase</keyword>
<dbReference type="KEGG" id="tpx:Turpa_2729"/>
<dbReference type="PANTHER" id="PTHR39321">
    <property type="entry name" value="NICOTINATE-NUCLEOTIDE ADENYLYLTRANSFERASE-RELATED"/>
    <property type="match status" value="1"/>
</dbReference>
<dbReference type="OrthoDB" id="5295945at2"/>
<dbReference type="GO" id="GO:0009435">
    <property type="term" value="P:NAD+ biosynthetic process"/>
    <property type="evidence" value="ECO:0007669"/>
    <property type="project" value="UniProtKB-UniPathway"/>
</dbReference>
<dbReference type="HOGENOM" id="CLU_069765_3_2_12"/>
<keyword evidence="10" id="KW-0520">NAD</keyword>
<evidence type="ECO:0000259" key="15">
    <source>
        <dbReference type="Pfam" id="PF01467"/>
    </source>
</evidence>
<dbReference type="PANTHER" id="PTHR39321:SF3">
    <property type="entry name" value="PHOSPHOPANTETHEINE ADENYLYLTRANSFERASE"/>
    <property type="match status" value="1"/>
</dbReference>
<evidence type="ECO:0000256" key="7">
    <source>
        <dbReference type="ARBA" id="ARBA00022695"/>
    </source>
</evidence>
<accession>I4B7W1</accession>
<dbReference type="Pfam" id="PF01467">
    <property type="entry name" value="CTP_transf_like"/>
    <property type="match status" value="1"/>
</dbReference>
<dbReference type="SUPFAM" id="SSF52374">
    <property type="entry name" value="Nucleotidylyl transferase"/>
    <property type="match status" value="1"/>
</dbReference>
<organism evidence="16 17">
    <name type="scientific">Turneriella parva (strain ATCC BAA-1111 / DSM 21527 / NCTC 11395 / H)</name>
    <name type="common">Leptospira parva</name>
    <dbReference type="NCBI Taxonomy" id="869212"/>
    <lineage>
        <taxon>Bacteria</taxon>
        <taxon>Pseudomonadati</taxon>
        <taxon>Spirochaetota</taxon>
        <taxon>Spirochaetia</taxon>
        <taxon>Leptospirales</taxon>
        <taxon>Leptospiraceae</taxon>
        <taxon>Turneriella</taxon>
    </lineage>
</organism>
<dbReference type="UniPathway" id="UPA00253">
    <property type="reaction ID" value="UER00332"/>
</dbReference>
<dbReference type="EMBL" id="CP002959">
    <property type="protein sequence ID" value="AFM13368.1"/>
    <property type="molecule type" value="Genomic_DNA"/>
</dbReference>
<dbReference type="GO" id="GO:0005524">
    <property type="term" value="F:ATP binding"/>
    <property type="evidence" value="ECO:0007669"/>
    <property type="project" value="UniProtKB-KW"/>
</dbReference>
<dbReference type="EC" id="2.7.7.18" evidence="4"/>
<dbReference type="Gene3D" id="3.40.50.620">
    <property type="entry name" value="HUPs"/>
    <property type="match status" value="1"/>
</dbReference>
<keyword evidence="6 16" id="KW-0808">Transferase</keyword>
<evidence type="ECO:0000256" key="12">
    <source>
        <dbReference type="ARBA" id="ARBA00033140"/>
    </source>
</evidence>
<evidence type="ECO:0000256" key="2">
    <source>
        <dbReference type="ARBA" id="ARBA00005019"/>
    </source>
</evidence>
<evidence type="ECO:0000256" key="11">
    <source>
        <dbReference type="ARBA" id="ARBA00031253"/>
    </source>
</evidence>
<protein>
    <recommendedName>
        <fullName evidence="4">nicotinate-nucleotide adenylyltransferase</fullName>
        <ecNumber evidence="4">2.7.7.18</ecNumber>
    </recommendedName>
    <alternativeName>
        <fullName evidence="13">Deamido-NAD(+) diphosphorylase</fullName>
    </alternativeName>
    <alternativeName>
        <fullName evidence="12">Deamido-NAD(+) pyrophosphorylase</fullName>
    </alternativeName>
    <alternativeName>
        <fullName evidence="11">Nicotinate mononucleotide adenylyltransferase</fullName>
    </alternativeName>
</protein>
<comment type="catalytic activity">
    <reaction evidence="14">
        <text>nicotinate beta-D-ribonucleotide + ATP + H(+) = deamido-NAD(+) + diphosphate</text>
        <dbReference type="Rhea" id="RHEA:22860"/>
        <dbReference type="ChEBI" id="CHEBI:15378"/>
        <dbReference type="ChEBI" id="CHEBI:30616"/>
        <dbReference type="ChEBI" id="CHEBI:33019"/>
        <dbReference type="ChEBI" id="CHEBI:57502"/>
        <dbReference type="ChEBI" id="CHEBI:58437"/>
        <dbReference type="EC" id="2.7.7.18"/>
    </reaction>
</comment>
<dbReference type="GO" id="GO:0004515">
    <property type="term" value="F:nicotinate-nucleotide adenylyltransferase activity"/>
    <property type="evidence" value="ECO:0007669"/>
    <property type="project" value="UniProtKB-EC"/>
</dbReference>
<dbReference type="Proteomes" id="UP000006048">
    <property type="component" value="Chromosome"/>
</dbReference>
<keyword evidence="5" id="KW-0662">Pyridine nucleotide biosynthesis</keyword>
<evidence type="ECO:0000256" key="13">
    <source>
        <dbReference type="ARBA" id="ARBA00033353"/>
    </source>
</evidence>
<evidence type="ECO:0000256" key="10">
    <source>
        <dbReference type="ARBA" id="ARBA00023027"/>
    </source>
</evidence>
<evidence type="ECO:0000256" key="6">
    <source>
        <dbReference type="ARBA" id="ARBA00022679"/>
    </source>
</evidence>
<reference evidence="16 17" key="1">
    <citation type="submission" date="2012-06" db="EMBL/GenBank/DDBJ databases">
        <title>The complete chromosome of genome of Turneriella parva DSM 21527.</title>
        <authorList>
            <consortium name="US DOE Joint Genome Institute (JGI-PGF)"/>
            <person name="Lucas S."/>
            <person name="Han J."/>
            <person name="Lapidus A."/>
            <person name="Bruce D."/>
            <person name="Goodwin L."/>
            <person name="Pitluck S."/>
            <person name="Peters L."/>
            <person name="Kyrpides N."/>
            <person name="Mavromatis K."/>
            <person name="Ivanova N."/>
            <person name="Mikhailova N."/>
            <person name="Chertkov O."/>
            <person name="Detter J.C."/>
            <person name="Tapia R."/>
            <person name="Han C."/>
            <person name="Land M."/>
            <person name="Hauser L."/>
            <person name="Markowitz V."/>
            <person name="Cheng J.-F."/>
            <person name="Hugenholtz P."/>
            <person name="Woyke T."/>
            <person name="Wu D."/>
            <person name="Gronow S."/>
            <person name="Wellnitz S."/>
            <person name="Brambilla E."/>
            <person name="Klenk H.-P."/>
            <person name="Eisen J.A."/>
        </authorList>
    </citation>
    <scope>NUCLEOTIDE SEQUENCE [LARGE SCALE GENOMIC DNA]</scope>
    <source>
        <strain evidence="17">ATCC BAA-1111 / DSM 21527 / NCTC 11395 / H</strain>
    </source>
</reference>
<evidence type="ECO:0000256" key="1">
    <source>
        <dbReference type="ARBA" id="ARBA00002324"/>
    </source>
</evidence>
<dbReference type="AlphaFoldDB" id="I4B7W1"/>
<comment type="similarity">
    <text evidence="3">Belongs to the NadD family.</text>
</comment>
<keyword evidence="8" id="KW-0547">Nucleotide-binding</keyword>
<dbReference type="InterPro" id="IPR005248">
    <property type="entry name" value="NadD/NMNAT"/>
</dbReference>
<evidence type="ECO:0000256" key="3">
    <source>
        <dbReference type="ARBA" id="ARBA00009014"/>
    </source>
</evidence>
<evidence type="ECO:0000256" key="8">
    <source>
        <dbReference type="ARBA" id="ARBA00022741"/>
    </source>
</evidence>
<dbReference type="STRING" id="869212.Turpa_2729"/>
<dbReference type="InterPro" id="IPR004821">
    <property type="entry name" value="Cyt_trans-like"/>
</dbReference>
<evidence type="ECO:0000313" key="17">
    <source>
        <dbReference type="Proteomes" id="UP000006048"/>
    </source>
</evidence>